<dbReference type="PRINTS" id="PR00111">
    <property type="entry name" value="ABHYDROLASE"/>
</dbReference>
<comment type="caution">
    <text evidence="2">The sequence shown here is derived from an EMBL/GenBank/DDBJ whole genome shotgun (WGS) entry which is preliminary data.</text>
</comment>
<keyword evidence="3" id="KW-1185">Reference proteome</keyword>
<dbReference type="STRING" id="1685382.AVJ23_14860"/>
<reference evidence="2 3" key="1">
    <citation type="submission" date="2015-12" db="EMBL/GenBank/DDBJ databases">
        <authorList>
            <person name="Shamseldin A."/>
            <person name="Moawad H."/>
            <person name="Abd El-Rahim W.M."/>
            <person name="Sadowsky M.J."/>
        </authorList>
    </citation>
    <scope>NUCLEOTIDE SEQUENCE [LARGE SCALE GENOMIC DNA]</scope>
    <source>
        <strain evidence="2 3">SJ5A-1</strain>
    </source>
</reference>
<organism evidence="2 3">
    <name type="scientific">Pseudoponticoccus marisrubri</name>
    <dbReference type="NCBI Taxonomy" id="1685382"/>
    <lineage>
        <taxon>Bacteria</taxon>
        <taxon>Pseudomonadati</taxon>
        <taxon>Pseudomonadota</taxon>
        <taxon>Alphaproteobacteria</taxon>
        <taxon>Rhodobacterales</taxon>
        <taxon>Roseobacteraceae</taxon>
        <taxon>Pseudoponticoccus</taxon>
    </lineage>
</organism>
<dbReference type="PANTHER" id="PTHR43798">
    <property type="entry name" value="MONOACYLGLYCEROL LIPASE"/>
    <property type="match status" value="1"/>
</dbReference>
<proteinExistence type="predicted"/>
<dbReference type="PANTHER" id="PTHR43798:SF33">
    <property type="entry name" value="HYDROLASE, PUTATIVE (AFU_ORTHOLOGUE AFUA_2G14860)-RELATED"/>
    <property type="match status" value="1"/>
</dbReference>
<gene>
    <name evidence="2" type="ORF">AVJ23_14860</name>
</gene>
<dbReference type="SUPFAM" id="SSF53474">
    <property type="entry name" value="alpha/beta-Hydrolases"/>
    <property type="match status" value="1"/>
</dbReference>
<dbReference type="InterPro" id="IPR029058">
    <property type="entry name" value="AB_hydrolase_fold"/>
</dbReference>
<dbReference type="OrthoDB" id="9804723at2"/>
<sequence>MRWPPPPDWPFAAQSTRIPLPPHEWHVQQLGDGPLLVLLHGAGGATHSWRGLAPILAERFRLVMIDLPGHGYTRSPRASRSGLDAMAEDVARLMQMQGWQPRAVIGHSAGAAVALRISLDLSPRGQRFATVGINPALTPFEGVAGWLFPAMARLLAINPLTPSLFTLRGGSPRQARKLIEGTGSTLDPEGYRLYARLLGDRDHVNGALQMMARWSLDRLLAELPRLEAPALFITGDRDRAVAPKVADRTAARMQRAEVTRLDGLGHLAHEEDPQKVADEILSFLDRPNTGA</sequence>
<dbReference type="Gene3D" id="3.40.50.1820">
    <property type="entry name" value="alpha/beta hydrolase"/>
    <property type="match status" value="1"/>
</dbReference>
<accession>A0A0W7WHH3</accession>
<dbReference type="GO" id="GO:0046464">
    <property type="term" value="P:acylglycerol catabolic process"/>
    <property type="evidence" value="ECO:0007669"/>
    <property type="project" value="TreeGrafter"/>
</dbReference>
<dbReference type="InterPro" id="IPR000639">
    <property type="entry name" value="Epox_hydrolase-like"/>
</dbReference>
<dbReference type="PRINTS" id="PR00412">
    <property type="entry name" value="EPOXHYDRLASE"/>
</dbReference>
<dbReference type="InterPro" id="IPR050266">
    <property type="entry name" value="AB_hydrolase_sf"/>
</dbReference>
<evidence type="ECO:0000259" key="1">
    <source>
        <dbReference type="Pfam" id="PF00561"/>
    </source>
</evidence>
<dbReference type="GO" id="GO:0016020">
    <property type="term" value="C:membrane"/>
    <property type="evidence" value="ECO:0007669"/>
    <property type="project" value="TreeGrafter"/>
</dbReference>
<dbReference type="InterPro" id="IPR000073">
    <property type="entry name" value="AB_hydrolase_1"/>
</dbReference>
<dbReference type="Pfam" id="PF00561">
    <property type="entry name" value="Abhydrolase_1"/>
    <property type="match status" value="1"/>
</dbReference>
<dbReference type="NCBIfam" id="TIGR03056">
    <property type="entry name" value="bchO_mg_che_rel"/>
    <property type="match status" value="1"/>
</dbReference>
<protein>
    <submittedName>
        <fullName evidence="2">Magnesium chelatase</fullName>
    </submittedName>
</protein>
<dbReference type="GO" id="GO:0047372">
    <property type="term" value="F:monoacylglycerol lipase activity"/>
    <property type="evidence" value="ECO:0007669"/>
    <property type="project" value="TreeGrafter"/>
</dbReference>
<dbReference type="EMBL" id="LPXO01000009">
    <property type="protein sequence ID" value="KUF10021.1"/>
    <property type="molecule type" value="Genomic_DNA"/>
</dbReference>
<dbReference type="AlphaFoldDB" id="A0A0W7WHH3"/>
<evidence type="ECO:0000313" key="2">
    <source>
        <dbReference type="EMBL" id="KUF10021.1"/>
    </source>
</evidence>
<name>A0A0W7WHH3_9RHOB</name>
<dbReference type="InterPro" id="IPR017497">
    <property type="entry name" value="BchO"/>
</dbReference>
<feature type="domain" description="AB hydrolase-1" evidence="1">
    <location>
        <begin position="34"/>
        <end position="273"/>
    </location>
</feature>
<dbReference type="RefSeq" id="WP_058862997.1">
    <property type="nucleotide sequence ID" value="NZ_LPXO01000009.1"/>
</dbReference>
<evidence type="ECO:0000313" key="3">
    <source>
        <dbReference type="Proteomes" id="UP000054396"/>
    </source>
</evidence>
<dbReference type="Proteomes" id="UP000054396">
    <property type="component" value="Unassembled WGS sequence"/>
</dbReference>